<dbReference type="GO" id="GO:0016787">
    <property type="term" value="F:hydrolase activity"/>
    <property type="evidence" value="ECO:0007669"/>
    <property type="project" value="UniProtKB-KW"/>
</dbReference>
<gene>
    <name evidence="1" type="ORF">FIBSPDRAFT_899829</name>
</gene>
<reference evidence="1 2" key="1">
    <citation type="journal article" date="2016" name="Mol. Biol. Evol.">
        <title>Comparative Genomics of Early-Diverging Mushroom-Forming Fungi Provides Insights into the Origins of Lignocellulose Decay Capabilities.</title>
        <authorList>
            <person name="Nagy L.G."/>
            <person name="Riley R."/>
            <person name="Tritt A."/>
            <person name="Adam C."/>
            <person name="Daum C."/>
            <person name="Floudas D."/>
            <person name="Sun H."/>
            <person name="Yadav J.S."/>
            <person name="Pangilinan J."/>
            <person name="Larsson K.H."/>
            <person name="Matsuura K."/>
            <person name="Barry K."/>
            <person name="Labutti K."/>
            <person name="Kuo R."/>
            <person name="Ohm R.A."/>
            <person name="Bhattacharya S.S."/>
            <person name="Shirouzu T."/>
            <person name="Yoshinaga Y."/>
            <person name="Martin F.M."/>
            <person name="Grigoriev I.V."/>
            <person name="Hibbett D.S."/>
        </authorList>
    </citation>
    <scope>NUCLEOTIDE SEQUENCE [LARGE SCALE GENOMIC DNA]</scope>
    <source>
        <strain evidence="1 2">CBS 109695</strain>
    </source>
</reference>
<evidence type="ECO:0000313" key="2">
    <source>
        <dbReference type="Proteomes" id="UP000076532"/>
    </source>
</evidence>
<dbReference type="AlphaFoldDB" id="A0A165Z837"/>
<dbReference type="EMBL" id="KV417682">
    <property type="protein sequence ID" value="KZP10315.1"/>
    <property type="molecule type" value="Genomic_DNA"/>
</dbReference>
<keyword evidence="2" id="KW-1185">Reference proteome</keyword>
<organism evidence="1 2">
    <name type="scientific">Athelia psychrophila</name>
    <dbReference type="NCBI Taxonomy" id="1759441"/>
    <lineage>
        <taxon>Eukaryota</taxon>
        <taxon>Fungi</taxon>
        <taxon>Dikarya</taxon>
        <taxon>Basidiomycota</taxon>
        <taxon>Agaricomycotina</taxon>
        <taxon>Agaricomycetes</taxon>
        <taxon>Agaricomycetidae</taxon>
        <taxon>Atheliales</taxon>
        <taxon>Atheliaceae</taxon>
        <taxon>Athelia</taxon>
    </lineage>
</organism>
<sequence>MARGIKTHAECLVSAGMQLSPAICSKDQLKWALETIAQCAVPEFTAEGAGLPRAARVPARRRPITRANVEDALADEDRVRYYERMTRVLVQAVHEDRVYLPQSSLDDFKWAGRLLGGAVSRAQYGLAGKLGQSST</sequence>
<dbReference type="Proteomes" id="UP000076532">
    <property type="component" value="Unassembled WGS sequence"/>
</dbReference>
<evidence type="ECO:0000313" key="1">
    <source>
        <dbReference type="EMBL" id="KZP10315.1"/>
    </source>
</evidence>
<proteinExistence type="predicted"/>
<protein>
    <submittedName>
        <fullName evidence="1">Glycoside hydrolase family 1 protein</fullName>
    </submittedName>
</protein>
<dbReference type="OrthoDB" id="65569at2759"/>
<keyword evidence="1" id="KW-0378">Hydrolase</keyword>
<accession>A0A165Z837</accession>
<name>A0A165Z837_9AGAM</name>